<evidence type="ECO:0000313" key="3">
    <source>
        <dbReference type="Proteomes" id="UP001311799"/>
    </source>
</evidence>
<dbReference type="AlphaFoldDB" id="A0AAV9XYH3"/>
<organism evidence="2 3">
    <name type="scientific">Cryptosporidium xiaoi</name>
    <dbReference type="NCBI Taxonomy" id="659607"/>
    <lineage>
        <taxon>Eukaryota</taxon>
        <taxon>Sar</taxon>
        <taxon>Alveolata</taxon>
        <taxon>Apicomplexa</taxon>
        <taxon>Conoidasida</taxon>
        <taxon>Coccidia</taxon>
        <taxon>Eucoccidiorida</taxon>
        <taxon>Eimeriorina</taxon>
        <taxon>Cryptosporidiidae</taxon>
        <taxon>Cryptosporidium</taxon>
    </lineage>
</organism>
<keyword evidence="3" id="KW-1185">Reference proteome</keyword>
<feature type="region of interest" description="Disordered" evidence="1">
    <location>
        <begin position="355"/>
        <end position="374"/>
    </location>
</feature>
<dbReference type="EMBL" id="JAWDEY010000011">
    <property type="protein sequence ID" value="KAK6589736.1"/>
    <property type="molecule type" value="Genomic_DNA"/>
</dbReference>
<feature type="region of interest" description="Disordered" evidence="1">
    <location>
        <begin position="181"/>
        <end position="202"/>
    </location>
</feature>
<dbReference type="Proteomes" id="UP001311799">
    <property type="component" value="Unassembled WGS sequence"/>
</dbReference>
<accession>A0AAV9XYH3</accession>
<sequence length="407" mass="46339">MSREKNSGNPVINYGNLMSELKEKISLIKNNSEHIEYSNENVKCVLKKVEVNEVKNANYQENQNNCKDNCNLNNKKDENNSKLMDENVIVLSKKLSIQKVQDNNKLSGIIDYEINKDEIGSGKDSKLFPYPICFVSKSLPTPPTDYNLRKINTELNEKENNKSLFSDDIGIGKELTMMLEKRKNNQKTKNDTDKNTNDMSRDSSNILDLVNKYNDKCTKNVEFENITSYYNKSLNNDDVIVNDGISNNNFNIDSNSCIDLSKFERNFIVESQKLSATNKNSSFIIQGSSANSSQGINSESIKTEKLYANNKTLNSTYSINNHLISIENNIVGKDLNVLKPKNSNSLSRVTSPNANINNCENDKNGSDSINNNNNNTIKNYNNVKMQRRRNIFTTRYYIMASKLRVIQ</sequence>
<comment type="caution">
    <text evidence="2">The sequence shown here is derived from an EMBL/GenBank/DDBJ whole genome shotgun (WGS) entry which is preliminary data.</text>
</comment>
<reference evidence="2 3" key="1">
    <citation type="submission" date="2023-10" db="EMBL/GenBank/DDBJ databases">
        <title>Comparative genomics analysis reveals potential genetic determinants of host preference in Cryptosporidium xiaoi.</title>
        <authorList>
            <person name="Xiao L."/>
            <person name="Li J."/>
        </authorList>
    </citation>
    <scope>NUCLEOTIDE SEQUENCE [LARGE SCALE GENOMIC DNA]</scope>
    <source>
        <strain evidence="2 3">52996</strain>
    </source>
</reference>
<evidence type="ECO:0000313" key="2">
    <source>
        <dbReference type="EMBL" id="KAK6589736.1"/>
    </source>
</evidence>
<gene>
    <name evidence="2" type="ORF">RS030_161</name>
</gene>
<name>A0AAV9XYH3_9CRYT</name>
<proteinExistence type="predicted"/>
<protein>
    <submittedName>
        <fullName evidence="2">Uncharacterized protein</fullName>
    </submittedName>
</protein>
<feature type="compositionally biased region" description="Basic and acidic residues" evidence="1">
    <location>
        <begin position="181"/>
        <end position="201"/>
    </location>
</feature>
<evidence type="ECO:0000256" key="1">
    <source>
        <dbReference type="SAM" id="MobiDB-lite"/>
    </source>
</evidence>